<evidence type="ECO:0000259" key="67">
    <source>
        <dbReference type="PROSITE" id="PS51591"/>
    </source>
</evidence>
<dbReference type="GO" id="GO:0042025">
    <property type="term" value="C:host cell nucleus"/>
    <property type="evidence" value="ECO:0007669"/>
    <property type="project" value="UniProtKB-SubCell"/>
</dbReference>
<dbReference type="GO" id="GO:0003725">
    <property type="term" value="F:double-stranded RNA binding"/>
    <property type="evidence" value="ECO:0007669"/>
    <property type="project" value="InterPro"/>
</dbReference>
<feature type="transmembrane region" description="Helical" evidence="61">
    <location>
        <begin position="1172"/>
        <end position="1193"/>
    </location>
</feature>
<dbReference type="InterPro" id="IPR029063">
    <property type="entry name" value="SAM-dependent_MTases_sf"/>
</dbReference>
<dbReference type="GO" id="GO:0046872">
    <property type="term" value="F:metal ion binding"/>
    <property type="evidence" value="ECO:0007669"/>
    <property type="project" value="UniProtKB-KW"/>
</dbReference>
<dbReference type="FunFam" id="2.60.40.350:FF:000001">
    <property type="entry name" value="Envelope glycoprotein"/>
    <property type="match status" value="1"/>
</dbReference>
<keyword evidence="30" id="KW-0347">Helicase</keyword>
<dbReference type="PROSITE" id="PS51194">
    <property type="entry name" value="HELICASE_CTER"/>
    <property type="match status" value="1"/>
</dbReference>
<dbReference type="GO" id="GO:0055036">
    <property type="term" value="C:virion membrane"/>
    <property type="evidence" value="ECO:0007669"/>
    <property type="project" value="UniProtKB-SubCell"/>
</dbReference>
<dbReference type="SUPFAM" id="SSF101257">
    <property type="entry name" value="Flavivirus capsid protein C"/>
    <property type="match status" value="1"/>
</dbReference>
<keyword evidence="11" id="KW-1170">Fusion of virus membrane with host endosomal membrane</keyword>
<evidence type="ECO:0000256" key="42">
    <source>
        <dbReference type="ARBA" id="ARBA00023050"/>
    </source>
</evidence>
<organism evidence="68 69">
    <name type="scientific">Stratford virus</name>
    <dbReference type="NCBI Taxonomy" id="44027"/>
    <lineage>
        <taxon>Viruses</taxon>
        <taxon>Riboviria</taxon>
        <taxon>Orthornavirae</taxon>
        <taxon>Kitrinoviricota</taxon>
        <taxon>Flasuviricetes</taxon>
        <taxon>Amarillovirales</taxon>
        <taxon>Flaviviridae</taxon>
        <taxon>Orthoflavivirus</taxon>
        <taxon>Orthoflavivirus kokoberaorum</taxon>
    </lineage>
</organism>
<dbReference type="EMBL" id="KM225263">
    <property type="protein sequence ID" value="AIJ19432.1"/>
    <property type="molecule type" value="Genomic_RNA"/>
</dbReference>
<dbReference type="GO" id="GO:0006508">
    <property type="term" value="P:proteolysis"/>
    <property type="evidence" value="ECO:0007669"/>
    <property type="project" value="UniProtKB-KW"/>
</dbReference>
<dbReference type="SUPFAM" id="SSF56672">
    <property type="entry name" value="DNA/RNA polymerases"/>
    <property type="match status" value="1"/>
</dbReference>
<evidence type="ECO:0000256" key="20">
    <source>
        <dbReference type="ARBA" id="ARBA00022664"/>
    </source>
</evidence>
<dbReference type="GO" id="GO:0039654">
    <property type="term" value="P:fusion of virus membrane with host endosome membrane"/>
    <property type="evidence" value="ECO:0007669"/>
    <property type="project" value="UniProtKB-KW"/>
</dbReference>
<evidence type="ECO:0000256" key="38">
    <source>
        <dbReference type="ARBA" id="ARBA00022884"/>
    </source>
</evidence>
<evidence type="ECO:0000256" key="11">
    <source>
        <dbReference type="ARBA" id="ARBA00022510"/>
    </source>
</evidence>
<feature type="transmembrane region" description="Helical" evidence="61">
    <location>
        <begin position="1293"/>
        <end position="1321"/>
    </location>
</feature>
<evidence type="ECO:0000256" key="18">
    <source>
        <dbReference type="ARBA" id="ARBA00022603"/>
    </source>
</evidence>
<feature type="transmembrane region" description="Helical" evidence="61">
    <location>
        <begin position="2299"/>
        <end position="2318"/>
    </location>
</feature>
<dbReference type="InterPro" id="IPR038055">
    <property type="entry name" value="Glycoprot_E_dimer_dom"/>
</dbReference>
<dbReference type="InterPro" id="IPR027417">
    <property type="entry name" value="P-loop_NTPase"/>
</dbReference>
<dbReference type="Gene3D" id="2.60.40.350">
    <property type="match status" value="1"/>
</dbReference>
<evidence type="ECO:0000259" key="62">
    <source>
        <dbReference type="PROSITE" id="PS50507"/>
    </source>
</evidence>
<feature type="disulfide bond" evidence="59">
    <location>
        <begin position="361"/>
        <end position="392"/>
    </location>
</feature>
<keyword evidence="35" id="KW-0946">Virion</keyword>
<dbReference type="Gene3D" id="1.10.8.970">
    <property type="entry name" value="Flavivirus envelope glycoprotein M-like"/>
    <property type="match status" value="1"/>
</dbReference>
<dbReference type="SUPFAM" id="SSF50494">
    <property type="entry name" value="Trypsin-like serine proteases"/>
    <property type="match status" value="1"/>
</dbReference>
<evidence type="ECO:0000256" key="49">
    <source>
        <dbReference type="ARBA" id="ARBA00023280"/>
    </source>
</evidence>
<dbReference type="FunFam" id="3.30.70.2840:FF:000004">
    <property type="entry name" value="Genome polyprotein"/>
    <property type="match status" value="1"/>
</dbReference>
<keyword evidence="16" id="KW-0945">Host-virus interaction</keyword>
<feature type="binding site" evidence="58">
    <location>
        <position position="2598"/>
    </location>
    <ligand>
        <name>S-adenosyl-L-methionine</name>
        <dbReference type="ChEBI" id="CHEBI:59789"/>
    </ligand>
</feature>
<name>A0A076MKM1_KOKV</name>
<keyword evidence="45" id="KW-0325">Glycoprotein</keyword>
<feature type="binding site" evidence="60">
    <location>
        <position position="3226"/>
    </location>
    <ligand>
        <name>Zn(2+)</name>
        <dbReference type="ChEBI" id="CHEBI:29105"/>
        <label>2</label>
    </ligand>
</feature>
<dbReference type="Pfam" id="PF01004">
    <property type="entry name" value="Flavi_M"/>
    <property type="match status" value="1"/>
</dbReference>
<keyword evidence="50" id="KW-1160">Virus entry into host cell</keyword>
<dbReference type="CDD" id="cd23204">
    <property type="entry name" value="Flavivirus_RdRp"/>
    <property type="match status" value="1"/>
</dbReference>
<dbReference type="GO" id="GO:0044220">
    <property type="term" value="C:host cell perinuclear region of cytoplasm"/>
    <property type="evidence" value="ECO:0007669"/>
    <property type="project" value="UniProtKB-SubCell"/>
</dbReference>
<dbReference type="InterPro" id="IPR043502">
    <property type="entry name" value="DNA/RNA_pol_sf"/>
</dbReference>
<evidence type="ECO:0000256" key="21">
    <source>
        <dbReference type="ARBA" id="ARBA00022670"/>
    </source>
</evidence>
<evidence type="ECO:0000256" key="25">
    <source>
        <dbReference type="ARBA" id="ARBA00022695"/>
    </source>
</evidence>
<evidence type="ECO:0000256" key="5">
    <source>
        <dbReference type="ARBA" id="ARBA00004407"/>
    </source>
</evidence>
<feature type="active site" description="Charge relay system; for serine protease NS3 activity" evidence="57">
    <location>
        <position position="1628"/>
    </location>
</feature>
<feature type="binding site" evidence="58">
    <location>
        <position position="2597"/>
    </location>
    <ligand>
        <name>S-adenosyl-L-methionine</name>
        <dbReference type="ChEBI" id="CHEBI:59789"/>
    </ligand>
</feature>
<dbReference type="SUPFAM" id="SSF81296">
    <property type="entry name" value="E set domains"/>
    <property type="match status" value="1"/>
</dbReference>
<evidence type="ECO:0000256" key="46">
    <source>
        <dbReference type="ARBA" id="ARBA00023184"/>
    </source>
</evidence>
<dbReference type="GO" id="GO:0039520">
    <property type="term" value="P:symbiont-mediated activation of host autophagy"/>
    <property type="evidence" value="ECO:0007669"/>
    <property type="project" value="UniProtKB-KW"/>
</dbReference>
<dbReference type="Gene3D" id="3.40.50.150">
    <property type="entry name" value="Vaccinia Virus protein VP39"/>
    <property type="match status" value="1"/>
</dbReference>
<dbReference type="GO" id="GO:0003968">
    <property type="term" value="F:RNA-directed RNA polymerase activity"/>
    <property type="evidence" value="ECO:0007669"/>
    <property type="project" value="UniProtKB-KW"/>
</dbReference>
<evidence type="ECO:0000256" key="44">
    <source>
        <dbReference type="ARBA" id="ARBA00023157"/>
    </source>
</evidence>
<feature type="transmembrane region" description="Helical" evidence="61">
    <location>
        <begin position="1333"/>
        <end position="1355"/>
    </location>
</feature>
<keyword evidence="19" id="KW-1090">Inhibition of host innate immune response by virus</keyword>
<comment type="function">
    <text evidence="53">May play a role in virus budding. Exerts cytotoxic effects by activating a mitochondrial apoptotic pathway through M ectodomain. May display a viroporin activity.</text>
</comment>
<keyword evidence="15" id="KW-1048">Host nucleus</keyword>
<dbReference type="InterPro" id="IPR038345">
    <property type="entry name" value="Flavi_E_Stem/Anchor_dom_sf"/>
</dbReference>
<evidence type="ECO:0000256" key="30">
    <source>
        <dbReference type="ARBA" id="ARBA00022806"/>
    </source>
</evidence>
<feature type="active site" description="Charge relay system; for serine protease NS3 activity" evidence="57">
    <location>
        <position position="1568"/>
    </location>
</feature>
<dbReference type="InterPro" id="IPR000208">
    <property type="entry name" value="Flavi_RdRp_fingers/palm"/>
</dbReference>
<evidence type="ECO:0000256" key="3">
    <source>
        <dbReference type="ARBA" id="ARBA00004153"/>
    </source>
</evidence>
<dbReference type="InterPro" id="IPR001528">
    <property type="entry name" value="Flavi_NS4B"/>
</dbReference>
<dbReference type="InterPro" id="IPR001157">
    <property type="entry name" value="Flavi_NS1"/>
</dbReference>
<keyword evidence="49" id="KW-0899">Viral immunoevasion</keyword>
<keyword evidence="41" id="KW-0506">mRNA capping</keyword>
<comment type="function">
    <text evidence="54">Inhibits RNA silencing by interfering with host Dicer.</text>
</comment>
<feature type="domain" description="Peptidase S7" evidence="66">
    <location>
        <begin position="1494"/>
        <end position="1671"/>
    </location>
</feature>
<evidence type="ECO:0000256" key="56">
    <source>
        <dbReference type="ARBA" id="ARBA00047984"/>
    </source>
</evidence>
<comment type="catalytic activity">
    <reaction evidence="52">
        <text>Selective hydrolysis of -Xaa-Xaa-|-Yaa- bonds in which each of the Xaa can be either Arg or Lys and Yaa can be either Ser or Ala.</text>
        <dbReference type="EC" id="3.4.21.91"/>
    </reaction>
</comment>
<dbReference type="InterPro" id="IPR014412">
    <property type="entry name" value="Gen_Poly_FLV"/>
</dbReference>
<evidence type="ECO:0000313" key="68">
    <source>
        <dbReference type="EMBL" id="AIJ19432.1"/>
    </source>
</evidence>
<keyword evidence="31" id="KW-0720">Serine protease</keyword>
<dbReference type="InterPro" id="IPR049486">
    <property type="entry name" value="NS3-hel_C_flaviviridae"/>
</dbReference>
<evidence type="ECO:0000256" key="4">
    <source>
        <dbReference type="ARBA" id="ARBA00004385"/>
    </source>
</evidence>
<keyword evidence="25" id="KW-0548">Nucleotidyltransferase</keyword>
<evidence type="ECO:0000256" key="31">
    <source>
        <dbReference type="ARBA" id="ARBA00022825"/>
    </source>
</evidence>
<dbReference type="GO" id="GO:0046983">
    <property type="term" value="F:protein dimerization activity"/>
    <property type="evidence" value="ECO:0007669"/>
    <property type="project" value="InterPro"/>
</dbReference>
<evidence type="ECO:0000313" key="69">
    <source>
        <dbReference type="Proteomes" id="UP000102402"/>
    </source>
</evidence>
<evidence type="ECO:0000256" key="27">
    <source>
        <dbReference type="ARBA" id="ARBA00022741"/>
    </source>
</evidence>
<dbReference type="InterPro" id="IPR047530">
    <property type="entry name" value="Flavi_RdRp"/>
</dbReference>
<keyword evidence="18" id="KW-0489">Methyltransferase</keyword>
<keyword evidence="48" id="KW-0922">Interferon antiviral system evasion</keyword>
<dbReference type="FunFam" id="1.20.1280.260:FF:000001">
    <property type="entry name" value="Envelope glycoprotein"/>
    <property type="match status" value="1"/>
</dbReference>
<dbReference type="GO" id="GO:0004252">
    <property type="term" value="F:serine-type endopeptidase activity"/>
    <property type="evidence" value="ECO:0007669"/>
    <property type="project" value="InterPro"/>
</dbReference>
<evidence type="ECO:0000259" key="66">
    <source>
        <dbReference type="PROSITE" id="PS51528"/>
    </source>
</evidence>
<dbReference type="Gene3D" id="1.10.260.90">
    <property type="match status" value="1"/>
</dbReference>
<dbReference type="Pfam" id="PF01003">
    <property type="entry name" value="Flavi_capsid"/>
    <property type="match status" value="1"/>
</dbReference>
<evidence type="ECO:0000256" key="45">
    <source>
        <dbReference type="ARBA" id="ARBA00023180"/>
    </source>
</evidence>
<dbReference type="Pfam" id="PF01350">
    <property type="entry name" value="Flavi_NS4A"/>
    <property type="match status" value="1"/>
</dbReference>
<dbReference type="NCBIfam" id="TIGR04240">
    <property type="entry name" value="flavi_E_stem"/>
    <property type="match status" value="1"/>
</dbReference>
<keyword evidence="46" id="KW-1038">Host endoplasmic reticulum</keyword>
<evidence type="ECO:0000256" key="7">
    <source>
        <dbReference type="ARBA" id="ARBA00004613"/>
    </source>
</evidence>
<keyword evidence="10" id="KW-1168">Fusion of virus membrane with host membrane</keyword>
<dbReference type="Gene3D" id="2.60.260.50">
    <property type="entry name" value="Flavivirus polyprotein propeptide domain"/>
    <property type="match status" value="1"/>
</dbReference>
<feature type="transmembrane region" description="Helical" evidence="61">
    <location>
        <begin position="105"/>
        <end position="123"/>
    </location>
</feature>
<dbReference type="Pfam" id="PF01005">
    <property type="entry name" value="Flavi_NS2A"/>
    <property type="match status" value="1"/>
</dbReference>
<dbReference type="InterPro" id="IPR000404">
    <property type="entry name" value="Flavi_NS4A"/>
</dbReference>
<dbReference type="Pfam" id="PF01728">
    <property type="entry name" value="FtsJ"/>
    <property type="match status" value="1"/>
</dbReference>
<feature type="binding site" evidence="60">
    <location>
        <position position="3242"/>
    </location>
    <ligand>
        <name>Zn(2+)</name>
        <dbReference type="ChEBI" id="CHEBI:29105"/>
        <label>2</label>
    </ligand>
</feature>
<accession>A0A076MKM1</accession>
<dbReference type="CDD" id="cd12149">
    <property type="entry name" value="Flavi_E_C"/>
    <property type="match status" value="1"/>
</dbReference>
<dbReference type="InterPro" id="IPR009003">
    <property type="entry name" value="Peptidase_S1_PA"/>
</dbReference>
<feature type="disulfide bond" evidence="59">
    <location>
        <begin position="290"/>
        <end position="317"/>
    </location>
</feature>
<feature type="domain" description="Helicase ATP-binding" evidence="63">
    <location>
        <begin position="1674"/>
        <end position="1830"/>
    </location>
</feature>
<keyword evidence="28" id="KW-0378">Hydrolase</keyword>
<sequence length="3414" mass="378706">MPKKPGKPGRTRAVNMLKRGASRALGPLAKLKRMLADLLDGKGPLRLVLALVAFFRFTALRPTTGLLKRWGMMDKLHALSLLKGFKKDLASMIDTINRRKKKRGAFNGLVFLTVVGCVLGARITQQNGMPLMKVQKSDVGKVITMRTEQGENRCIIQAMDVGEDCEDTITYLCPAIENPSEPDDIDCWCDRADTMVSYGRCSKTRHSRRSRRSTNIAGHADSTLDSRGAVWMDTKKAASYLTKAESWALRNPGYALVAVILGWNLGTSKAQKIIFTIMILLIAPAYSMRCVGVENRDFIEGVSGGTWVDVVLEHRGCVTVMAPDKPTIDIELTSTVARSMAVTRTYCVEAQVTELSVDARCPTMGEAHNPKSADITHVCKKGFSDRGWGNGCGLFGKGSIETCAKFTCQSKAEGRIIQKENLEYTVHLNVHASTETDHFMNDTIATENKHGTKISITAAAPSRTADLGDYGTITLDCEPRAGLDFENLYLLTLEKNSWLVNRDWFHDVNLPWTGGSEGTWKNREALIEFGEAHATKQEVLALGSQEGSLQMALAGAMVANYDNSVATISSGHLKCRLKLDKLKIKGTTYHMCKGAFAFTKTPSDTGHGTAVVELTYSGVDGPCRIPILITTSLSNVEPVGRMVTVNPIVTTSSTQKTTMIEVEPPFGDSYIIVGSGDQRVHYHWRKSGSSIGAAFATMMKGARRLAVIGDDAWDFGSVGGILNSVGKALHQVFGSMFRTLFGGMSWITQIMVGALCCWLGINARDKSIALTFLAVGGVLIFLATSVNADSGCALDLNRKEFKCGNGIFVFNDAEAWTHTYKYHPSTPKQLAGSIVKALEDGQCGARSVGRLEHEMWKSNAKEINAILVENDKNLSVVVLESDYYRKAKKLMPIGEELAFGWKSWGKKFFEEPPMQNETFIVDGKVGKECPEERRSWNNFKVEDFGFGVFSTSVWMEQRAVYTEDCDEKVIGAAVKGERAAHSDLGYWMESISLNGTWRLEHVYMIEVKSCTWPATHTLWNGGVEESELIIPKSRAGPVSHHNTRKGYQNQIKGPWHLHPLEIRFESCPGTTVTITEECGGRGASLRTTTSSGKVITEWCCRSCTMPPLSFRAPDGCWYGMEIRPMREREETLVKSHVSAGRGDGLDNFSLGVLVLTITLQEVLRKRVLGKHVLWMILVVFLLMMIGGITYRDVGRYLVLAGAAFAEQNSGGDLLHLVLVATFKVRPMALLGFVLGGRWCRRQSLLLAIGAVLVNLALDSRGGYFEIVDSLALALLFVKAIIHSDASSVSLPLLAALAPTGCYTILGTHRFVMLALILVTFLGCKRTASVKKAGVAAMSVVMTIGGFSPLPMLGMLMFTNVGKRSWPLHEAMAAVGILCALFGALAETEVDLAGPMAAAGLIIMAYVVSGRSNDISIKKVEETRWSGEAEVTGESVSYHVSLDEQGDFTLTEDSGPGMEKVLLKVGLMAVSGLYPVAIPFALGAWFFLEKRQKRAGALWDVPSPRESKPAKCEDGVYRVFSRRLFGESQIGAGVMFKGTFHTMWHVTRGAVIKSGDGVFEPVWADVRRDLIAYGGHWKLTERWDGVEEVQLIALEPGKKVRHIQTKPGIFKTAEGEIGAVDLDCPAGTSGSPIVNKNGDVIGLYGNGVLVKGDRYVSAISQKSEVVEGETEEMEDRWFKKRELTVLDLHPGAGKTRRVLPQLVREAVKRRLRTVILSPTRVVAAEMYEALKGEPVRYMTPAVQSERTGTEIIDLMCHSTFTMKLLQGVRVPNYNLYIMDEAHFMDPASVAARGYIETRVSLGDAGAIFMTATPPGMSEPFPPSNAPIMDEEMRIPDKAWNAGYEWITEFQGKTVWFVHSIKQGAELGTCLQKAGKKVIYLNRKSFESEYPRCKKEDWDFVITTDISEMGANFKADRVIDPRKTVKPILMDGRVSMQGPIAISPASAAQRRGRIGRNPEKLGDVYAFSGNVSSDNEEHVSWTEARMLLDNIHVQGGVVAQLYTPEREKCECYEGEFKLKTTQRKIFSELIRTGDLPVWLAYQVASSNMEYHDRKWCFDGPNEHLLLENNQEVEVWTKQGQRKVLKPRWLDGRITSDHLNLKSFKEFAAGKRSAVGVMDVISTLPSHLNMRLQEALDTAAILTRSEPGSRSYKAAMENTPEMVETFLLFALVSLITLGVIAILVKGKGPGKLTFGMVAIGGMAWLLWQANVDPGKIAASVILVFLLLVVLIPEPEKQRSIQDNQLAMLMLLLAAIMGGVAANEMGWLEKTKDDLSWILQRRDAQGTVSTPVFELDMKPATAWTLYALATTFLTPLFQHLIVTKYASISLMAIATQAGTLFSMDSGIPLSSIELSVPLLALGCWTQITPCSLILACALLLIHYAILLPGMQAQAARDAQRRTAAGIMKNAVVDGIVATDIPPLDGAGPLTEKKLGQLLLFAAAVAGVVITRSPRSWSELGVLGSAVGSTLIEGSAGRFWNATTATAMCNLFRGSYLAGIPLTYMVIRNSGTGTKRGGGIGETLGEKWKARLNQLNTLEFNRYRRSHITEVDREPAKAALKAGDPGRGAAVSRGSAKLRWMHERGYVKLYDKVVDLGCGRGGWSYYAASQKEVKEVKGYTKGGRGHEEPIMTQSYGWNIVQFKSGIDVFHKEAESCDVVMCDIGECSSSPIVEASRTLKVLELAERWLTRNPKADYCIKVLCPYMPEVIEKLSKLQLKHGGCVVRNPLSRNSTHEMYWVSGFKGNLVGIINSTSNLLLKRMEIKFAEPRYEEDVNLGSGTRAVTIAPPRFDYGKIRSRIERLQAEHKATWHYDVEHPYRTWAYHGSYVVKPSGSASSLVNGVVKMLSKPWDVISEVTGMSMTDTTPFGQQRVFKEKVDTKAPEPPPGAEMATIIVSEWLWRKLAEKKRPRMCTKEEFIKKVRSNAALGPVFEDENRWKDAAEAVQDPDFWNMVDEERKNHLEGRCETCVYNMMGKREKKRGEFGKAKGSRAIWFMWLGARFLEFEAFGFLNEDHWMGRENSGGGVEGLGIQKLGYVMREIGSKGGVIYADDTAGWDTRITESDLRNESHILEFMEGEHRKLAKAVFDLTYRHKVVKVMRPGKGVTLMDIISREDQRGSGQVVTYALNTFTNLVVQLVRMAESEEILQVDDLQELSSDVRLKLNRWLKDQGWERLQRMAVSGDDCAVAAIDERFANALHFLNACSKVRKDVREWTPSKGWKNWEEVPFCSHHFHRLNMKDGRELIVPCRSQDELIGRARITQGVGDLASSACLAKAYAQMWQLMYFHRRDLRLMSNAICSAVPVDWVPTGRTTWSIHGKGEWMTTEDMLEVWNRVWIEENEYMKDKTPVTDWTDVPYLGKREDQWCGSLIGYRPRTTWAENIRVPINVIRVKIGGNKFKDYLISQRRYDVAEKLKFTGVL</sequence>
<dbReference type="Pfam" id="PF21659">
    <property type="entry name" value="Flavi_E_stem"/>
    <property type="match status" value="1"/>
</dbReference>
<feature type="transmembrane region" description="Helical" evidence="61">
    <location>
        <begin position="2354"/>
        <end position="2381"/>
    </location>
</feature>
<dbReference type="Gene3D" id="1.10.10.930">
    <property type="match status" value="1"/>
</dbReference>
<comment type="function">
    <text evidence="1">Functions as a signal peptide for NS4B and is required for the interferon antagonism activity of the latter.</text>
</comment>
<feature type="transmembrane region" description="Helical" evidence="61">
    <location>
        <begin position="2188"/>
        <end position="2207"/>
    </location>
</feature>
<comment type="subcellular location">
    <subcellularLocation>
        <location evidence="5">Host cytoplasm</location>
        <location evidence="5">Host perinuclear region</location>
    </subcellularLocation>
    <subcellularLocation>
        <location evidence="3">Host endoplasmic reticulum membrane</location>
        <topology evidence="3">Multi-pass membrane protein</topology>
    </subcellularLocation>
    <subcellularLocation>
        <location evidence="6">Host endoplasmic reticulum membrane</location>
        <topology evidence="6">Peripheral membrane protein</topology>
        <orientation evidence="6">Cytoplasmic side</orientation>
    </subcellularLocation>
    <subcellularLocation>
        <location evidence="51">Host endoplasmic reticulum membrane</location>
        <topology evidence="51">Peripheral membrane protein</topology>
        <orientation evidence="51">Lumenal side</orientation>
    </subcellularLocation>
    <subcellularLocation>
        <location evidence="2">Host nucleus</location>
    </subcellularLocation>
    <subcellularLocation>
        <location evidence="7">Secreted</location>
    </subcellularLocation>
    <subcellularLocation>
        <location evidence="4">Virion membrane</location>
        <topology evidence="4">Multi-pass membrane protein</topology>
    </subcellularLocation>
</comment>
<dbReference type="CDD" id="cd20761">
    <property type="entry name" value="capping_2-OMTase_Flaviviridae"/>
    <property type="match status" value="1"/>
</dbReference>
<keyword evidence="17" id="KW-1162">Viral penetration into host cytoplasm</keyword>
<feature type="binding site" evidence="60">
    <location>
        <position position="3360"/>
    </location>
    <ligand>
        <name>Zn(2+)</name>
        <dbReference type="ChEBI" id="CHEBI:29105"/>
        <label>2</label>
    </ligand>
</feature>
<evidence type="ECO:0000256" key="13">
    <source>
        <dbReference type="ARBA" id="ARBA00022553"/>
    </source>
</evidence>
<dbReference type="GO" id="GO:0039694">
    <property type="term" value="P:viral RNA genome replication"/>
    <property type="evidence" value="ECO:0007669"/>
    <property type="project" value="InterPro"/>
</dbReference>
<feature type="binding site" evidence="60">
    <location>
        <position position="2951"/>
    </location>
    <ligand>
        <name>Zn(2+)</name>
        <dbReference type="ChEBI" id="CHEBI:29105"/>
        <label>1</label>
    </ligand>
</feature>
<keyword evidence="38" id="KW-0694">RNA-binding</keyword>
<evidence type="ECO:0000256" key="9">
    <source>
        <dbReference type="ARBA" id="ARBA00022484"/>
    </source>
</evidence>
<dbReference type="InterPro" id="IPR007094">
    <property type="entry name" value="RNA-dir_pol_PSvirus"/>
</dbReference>
<feature type="disulfide bond" evidence="59">
    <location>
        <begin position="379"/>
        <end position="408"/>
    </location>
</feature>
<dbReference type="Pfam" id="PF01349">
    <property type="entry name" value="Flavi_NS4B"/>
    <property type="match status" value="1"/>
</dbReference>
<feature type="transmembrane region" description="Helical" evidence="61">
    <location>
        <begin position="2163"/>
        <end position="2181"/>
    </location>
</feature>
<protein>
    <recommendedName>
        <fullName evidence="8">Genome polyprotein</fullName>
    </recommendedName>
</protein>
<feature type="transmembrane region" description="Helical" evidence="61">
    <location>
        <begin position="2242"/>
        <end position="2264"/>
    </location>
</feature>
<dbReference type="GO" id="GO:0039564">
    <property type="term" value="P:symbiont-mediated suppression of host JAK-STAT cascade via inhibition of STAT2 activity"/>
    <property type="evidence" value="ECO:0007669"/>
    <property type="project" value="UniProtKB-KW"/>
</dbReference>
<dbReference type="PROSITE" id="PS51591">
    <property type="entry name" value="RNA_CAP01_NS5_MT"/>
    <property type="match status" value="1"/>
</dbReference>
<feature type="binding site" evidence="60">
    <location>
        <position position="2960"/>
    </location>
    <ligand>
        <name>Zn(2+)</name>
        <dbReference type="ChEBI" id="CHEBI:29105"/>
        <label>1</label>
    </ligand>
</feature>
<evidence type="ECO:0000256" key="48">
    <source>
        <dbReference type="ARBA" id="ARBA00023258"/>
    </source>
</evidence>
<keyword evidence="22" id="KW-0808">Transferase</keyword>
<evidence type="ECO:0000256" key="23">
    <source>
        <dbReference type="ARBA" id="ARBA00022691"/>
    </source>
</evidence>
<evidence type="ECO:0000256" key="34">
    <source>
        <dbReference type="ARBA" id="ARBA00022840"/>
    </source>
</evidence>
<evidence type="ECO:0000256" key="52">
    <source>
        <dbReference type="ARBA" id="ARBA00024468"/>
    </source>
</evidence>
<dbReference type="InterPro" id="IPR026470">
    <property type="entry name" value="Flavi_E_Stem/Anchor_dom"/>
</dbReference>
<dbReference type="GO" id="GO:0052170">
    <property type="term" value="P:symbiont-mediated suppression of host innate immune response"/>
    <property type="evidence" value="ECO:0007669"/>
    <property type="project" value="UniProtKB-KW"/>
</dbReference>
<reference evidence="68 69" key="1">
    <citation type="submission" date="2014-07" db="EMBL/GenBank/DDBJ databases">
        <title>Complete coding sequences of three members of the Kokobera flavivirus complex.</title>
        <authorList>
            <person name="Warrilow D."/>
            <person name="Hall-Mendelin S."/>
            <person name="Hobson-Peters J."/>
            <person name="Prow N.A."/>
            <person name="Allcock R."/>
            <person name="Hall R."/>
        </authorList>
    </citation>
    <scope>NUCLEOTIDE SEQUENCE [LARGE SCALE GENOMIC DNA]</scope>
    <source>
        <strain evidence="68">C338</strain>
    </source>
</reference>
<feature type="transmembrane region" description="Helical" evidence="61">
    <location>
        <begin position="2213"/>
        <end position="2230"/>
    </location>
</feature>
<evidence type="ECO:0000259" key="63">
    <source>
        <dbReference type="PROSITE" id="PS51192"/>
    </source>
</evidence>
<dbReference type="PROSITE" id="PS51527">
    <property type="entry name" value="FLAVIVIRUS_NS2B"/>
    <property type="match status" value="1"/>
</dbReference>
<feature type="domain" description="MRNA cap 0-1 NS5-type MT" evidence="67">
    <location>
        <begin position="2512"/>
        <end position="2777"/>
    </location>
</feature>
<dbReference type="InterPro" id="IPR002535">
    <property type="entry name" value="Flavi_propep"/>
</dbReference>
<evidence type="ECO:0000256" key="14">
    <source>
        <dbReference type="ARBA" id="ARBA00022561"/>
    </source>
</evidence>
<feature type="transmembrane region" description="Helical" evidence="61">
    <location>
        <begin position="1241"/>
        <end position="1257"/>
    </location>
</feature>
<dbReference type="CDD" id="cd17931">
    <property type="entry name" value="DEXHc_viral_Ns3"/>
    <property type="match status" value="1"/>
</dbReference>
<dbReference type="InterPro" id="IPR037172">
    <property type="entry name" value="Flavi_capsidC_sf"/>
</dbReference>
<dbReference type="InterPro" id="IPR000752">
    <property type="entry name" value="Flavi_NS2A"/>
</dbReference>
<dbReference type="PROSITE" id="PS51192">
    <property type="entry name" value="HELICASE_ATP_BIND_1"/>
    <property type="match status" value="1"/>
</dbReference>
<dbReference type="InterPro" id="IPR027287">
    <property type="entry name" value="Flavi_E_Ig-like"/>
</dbReference>
<evidence type="ECO:0000259" key="65">
    <source>
        <dbReference type="PROSITE" id="PS51527"/>
    </source>
</evidence>
<dbReference type="Gene3D" id="2.40.10.120">
    <property type="match status" value="2"/>
</dbReference>
<keyword evidence="20" id="KW-0507">mRNA processing</keyword>
<dbReference type="InterPro" id="IPR011998">
    <property type="entry name" value="Flavi_Glycoprot_E_cen/dimer"/>
</dbReference>
<dbReference type="GO" id="GO:0005524">
    <property type="term" value="F:ATP binding"/>
    <property type="evidence" value="ECO:0007669"/>
    <property type="project" value="UniProtKB-KW"/>
</dbReference>
<evidence type="ECO:0000256" key="29">
    <source>
        <dbReference type="ARBA" id="ARBA00022804"/>
    </source>
</evidence>
<dbReference type="InterPro" id="IPR001122">
    <property type="entry name" value="Flavi_capsidC"/>
</dbReference>
<dbReference type="GO" id="GO:0044167">
    <property type="term" value="C:host cell endoplasmic reticulum membrane"/>
    <property type="evidence" value="ECO:0007669"/>
    <property type="project" value="UniProtKB-SubCell"/>
</dbReference>
<dbReference type="InterPro" id="IPR046811">
    <property type="entry name" value="Flavi_NS5_thumb"/>
</dbReference>
<evidence type="ECO:0000256" key="60">
    <source>
        <dbReference type="PIRSR" id="PIRSR003817-4"/>
    </source>
</evidence>
<keyword evidence="47" id="KW-1035">Host cytoplasm</keyword>
<feature type="binding site" evidence="58">
    <location>
        <position position="2643"/>
    </location>
    <ligand>
        <name>S-adenosyl-L-methionine</name>
        <dbReference type="ChEBI" id="CHEBI:59789"/>
    </ligand>
</feature>
<dbReference type="Pfam" id="PF20907">
    <property type="entry name" value="Flav_NS3-hel_C"/>
    <property type="match status" value="1"/>
</dbReference>
<dbReference type="InterPro" id="IPR001650">
    <property type="entry name" value="Helicase_C-like"/>
</dbReference>
<keyword evidence="24 61" id="KW-0812">Transmembrane</keyword>
<evidence type="ECO:0000256" key="2">
    <source>
        <dbReference type="ARBA" id="ARBA00004147"/>
    </source>
</evidence>
<dbReference type="Pfam" id="PF00972">
    <property type="entry name" value="Flavi_NS5"/>
    <property type="match status" value="1"/>
</dbReference>
<evidence type="ECO:0000256" key="33">
    <source>
        <dbReference type="ARBA" id="ARBA00022833"/>
    </source>
</evidence>
<dbReference type="GO" id="GO:0017111">
    <property type="term" value="F:ribonucleoside triphosphate phosphatase activity"/>
    <property type="evidence" value="ECO:0007669"/>
    <property type="project" value="UniProtKB-EC"/>
</dbReference>
<evidence type="ECO:0000256" key="53">
    <source>
        <dbReference type="ARBA" id="ARBA00035609"/>
    </source>
</evidence>
<evidence type="ECO:0000256" key="40">
    <source>
        <dbReference type="ARBA" id="ARBA00022989"/>
    </source>
</evidence>
<dbReference type="GO" id="GO:0046718">
    <property type="term" value="P:symbiont entry into host cell"/>
    <property type="evidence" value="ECO:0007669"/>
    <property type="project" value="UniProtKB-KW"/>
</dbReference>
<dbReference type="Pfam" id="PF01002">
    <property type="entry name" value="Flavi_NS2B"/>
    <property type="match status" value="1"/>
</dbReference>
<evidence type="ECO:0000256" key="28">
    <source>
        <dbReference type="ARBA" id="ARBA00022801"/>
    </source>
</evidence>
<dbReference type="Pfam" id="PF07652">
    <property type="entry name" value="Flavi_DEAD"/>
    <property type="match status" value="1"/>
</dbReference>
<dbReference type="GO" id="GO:0019062">
    <property type="term" value="P:virion attachment to host cell"/>
    <property type="evidence" value="ECO:0007669"/>
    <property type="project" value="UniProtKB-KW"/>
</dbReference>
<evidence type="ECO:0000256" key="1">
    <source>
        <dbReference type="ARBA" id="ARBA00003504"/>
    </source>
</evidence>
<evidence type="ECO:0000256" key="12">
    <source>
        <dbReference type="ARBA" id="ARBA00022525"/>
    </source>
</evidence>
<feature type="disulfide bond" evidence="59">
    <location>
        <begin position="477"/>
        <end position="575"/>
    </location>
</feature>
<dbReference type="FunFam" id="3.30.70.2840:FF:000002">
    <property type="entry name" value="Genome polyprotein"/>
    <property type="match status" value="1"/>
</dbReference>
<evidence type="ECO:0000256" key="32">
    <source>
        <dbReference type="ARBA" id="ARBA00022830"/>
    </source>
</evidence>
<keyword evidence="44 59" id="KW-1015">Disulfide bond</keyword>
<evidence type="ECO:0000256" key="24">
    <source>
        <dbReference type="ARBA" id="ARBA00022692"/>
    </source>
</evidence>
<dbReference type="InterPro" id="IPR001850">
    <property type="entry name" value="Flavi_NS3_S7"/>
</dbReference>
<feature type="binding site" evidence="60">
    <location>
        <position position="2963"/>
    </location>
    <ligand>
        <name>Zn(2+)</name>
        <dbReference type="ChEBI" id="CHEBI:29105"/>
        <label>1</label>
    </ligand>
</feature>
<evidence type="ECO:0000256" key="36">
    <source>
        <dbReference type="ARBA" id="ARBA00022870"/>
    </source>
</evidence>
<dbReference type="GO" id="GO:0004482">
    <property type="term" value="F:mRNA 5'-cap (guanine-N7-)-methyltransferase activity"/>
    <property type="evidence" value="ECO:0007669"/>
    <property type="project" value="InterPro"/>
</dbReference>
<evidence type="ECO:0000256" key="15">
    <source>
        <dbReference type="ARBA" id="ARBA00022562"/>
    </source>
</evidence>
<feature type="active site" description="Charge relay system; for serine protease NS3 activity" evidence="57">
    <location>
        <position position="1544"/>
    </location>
</feature>
<feature type="binding site" evidence="58">
    <location>
        <position position="2567"/>
    </location>
    <ligand>
        <name>S-adenosyl-L-methionine</name>
        <dbReference type="ChEBI" id="CHEBI:59789"/>
    </ligand>
</feature>
<keyword evidence="43 61" id="KW-0472">Membrane</keyword>
<evidence type="ECO:0000256" key="54">
    <source>
        <dbReference type="ARBA" id="ARBA00035616"/>
    </source>
</evidence>
<feature type="disulfide bond" evidence="59">
    <location>
        <begin position="347"/>
        <end position="403"/>
    </location>
</feature>
<keyword evidence="26 60" id="KW-0479">Metal-binding</keyword>
<evidence type="ECO:0000256" key="59">
    <source>
        <dbReference type="PIRSR" id="PIRSR003817-3"/>
    </source>
</evidence>
<comment type="catalytic activity">
    <reaction evidence="55">
        <text>a ribonucleoside 5'-triphosphate + H2O = a ribonucleoside 5'-diphosphate + phosphate + H(+)</text>
        <dbReference type="Rhea" id="RHEA:23680"/>
        <dbReference type="ChEBI" id="CHEBI:15377"/>
        <dbReference type="ChEBI" id="CHEBI:15378"/>
        <dbReference type="ChEBI" id="CHEBI:43474"/>
        <dbReference type="ChEBI" id="CHEBI:57930"/>
        <dbReference type="ChEBI" id="CHEBI:61557"/>
        <dbReference type="EC" id="3.6.1.15"/>
    </reaction>
</comment>
<dbReference type="GO" id="GO:0039502">
    <property type="term" value="P:symbiont-mediated suppression of host type I interferon-mediated signaling pathway"/>
    <property type="evidence" value="ECO:0007669"/>
    <property type="project" value="UniProtKB-KW"/>
</dbReference>
<feature type="transmembrane region" description="Helical" evidence="61">
    <location>
        <begin position="1464"/>
        <end position="1487"/>
    </location>
</feature>
<evidence type="ECO:0000256" key="10">
    <source>
        <dbReference type="ARBA" id="ARBA00022506"/>
    </source>
</evidence>
<evidence type="ECO:0000256" key="16">
    <source>
        <dbReference type="ARBA" id="ARBA00022581"/>
    </source>
</evidence>
<evidence type="ECO:0000256" key="57">
    <source>
        <dbReference type="PIRSR" id="PIRSR003817-1"/>
    </source>
</evidence>
<dbReference type="Pfam" id="PF20483">
    <property type="entry name" value="Flavi_NS5_thumb"/>
    <property type="match status" value="1"/>
</dbReference>
<keyword evidence="36" id="KW-1043">Host membrane</keyword>
<feature type="transmembrane region" description="Helical" evidence="61">
    <location>
        <begin position="767"/>
        <end position="788"/>
    </location>
</feature>
<evidence type="ECO:0000256" key="19">
    <source>
        <dbReference type="ARBA" id="ARBA00022632"/>
    </source>
</evidence>
<dbReference type="InterPro" id="IPR038688">
    <property type="entry name" value="Flavi_propep_sf"/>
</dbReference>
<dbReference type="GO" id="GO:0005576">
    <property type="term" value="C:extracellular region"/>
    <property type="evidence" value="ECO:0007669"/>
    <property type="project" value="UniProtKB-SubCell"/>
</dbReference>
<evidence type="ECO:0000256" key="39">
    <source>
        <dbReference type="ARBA" id="ARBA00022953"/>
    </source>
</evidence>
<dbReference type="InterPro" id="IPR002877">
    <property type="entry name" value="RNA_MeTrfase_FtsJ_dom"/>
</dbReference>
<evidence type="ECO:0000259" key="64">
    <source>
        <dbReference type="PROSITE" id="PS51194"/>
    </source>
</evidence>
<evidence type="ECO:0000256" key="61">
    <source>
        <dbReference type="SAM" id="Phobius"/>
    </source>
</evidence>
<feature type="domain" description="Flavivirus NS2B" evidence="65">
    <location>
        <begin position="1364"/>
        <end position="1493"/>
    </location>
</feature>
<keyword evidence="9" id="KW-0696">RNA-directed RNA polymerase</keyword>
<feature type="transmembrane region" description="Helical" evidence="61">
    <location>
        <begin position="1391"/>
        <end position="1408"/>
    </location>
</feature>
<dbReference type="InterPro" id="IPR011492">
    <property type="entry name" value="Flavi_DEAD"/>
</dbReference>
<keyword evidence="39" id="KW-0693">Viral RNA replication</keyword>
<dbReference type="SUPFAM" id="SSF53335">
    <property type="entry name" value="S-adenosyl-L-methionine-dependent methyltransferases"/>
    <property type="match status" value="1"/>
</dbReference>
<evidence type="ECO:0000256" key="50">
    <source>
        <dbReference type="ARBA" id="ARBA00023296"/>
    </source>
</evidence>
<dbReference type="Gene3D" id="3.30.67.10">
    <property type="entry name" value="Viral Envelope Glycoprotein, domain 2"/>
    <property type="match status" value="1"/>
</dbReference>
<dbReference type="InterPro" id="IPR038302">
    <property type="entry name" value="Env_glycoprot_M_sf_flavivir"/>
</dbReference>
<dbReference type="Proteomes" id="UP000102402">
    <property type="component" value="Segment"/>
</dbReference>
<dbReference type="Pfam" id="PF00949">
    <property type="entry name" value="Peptidase_S7"/>
    <property type="match status" value="1"/>
</dbReference>
<dbReference type="InterPro" id="IPR000069">
    <property type="entry name" value="Env_glycoprot_M_flavivir"/>
</dbReference>
<dbReference type="Pfam" id="PF01570">
    <property type="entry name" value="Flavi_propep"/>
    <property type="match status" value="1"/>
</dbReference>
<feature type="binding site" evidence="58">
    <location>
        <position position="2642"/>
    </location>
    <ligand>
        <name>S-adenosyl-L-methionine</name>
        <dbReference type="ChEBI" id="CHEBI:59789"/>
    </ligand>
</feature>
<dbReference type="InterPro" id="IPR013756">
    <property type="entry name" value="GlyE_cen_dom_subdom2"/>
</dbReference>
<dbReference type="SUPFAM" id="SSF52540">
    <property type="entry name" value="P-loop containing nucleoside triphosphate hydrolases"/>
    <property type="match status" value="2"/>
</dbReference>
<dbReference type="Pfam" id="PF00869">
    <property type="entry name" value="Flavi_glycoprot"/>
    <property type="match status" value="1"/>
</dbReference>
<evidence type="ECO:0000256" key="22">
    <source>
        <dbReference type="ARBA" id="ARBA00022679"/>
    </source>
</evidence>
<dbReference type="GO" id="GO:0019028">
    <property type="term" value="C:viral capsid"/>
    <property type="evidence" value="ECO:0007669"/>
    <property type="project" value="UniProtKB-KW"/>
</dbReference>
<dbReference type="Gene3D" id="3.30.387.10">
    <property type="entry name" value="Viral Envelope Glycoprotein, domain 3"/>
    <property type="match status" value="1"/>
</dbReference>
<keyword evidence="13" id="KW-0597">Phosphoprotein</keyword>
<evidence type="ECO:0000256" key="35">
    <source>
        <dbReference type="ARBA" id="ARBA00022844"/>
    </source>
</evidence>
<evidence type="ECO:0000256" key="37">
    <source>
        <dbReference type="ARBA" id="ARBA00022883"/>
    </source>
</evidence>
<feature type="binding site" evidence="58">
    <location>
        <position position="2732"/>
    </location>
    <ligand>
        <name>S-adenosyl-L-methionine</name>
        <dbReference type="ChEBI" id="CHEBI:59789"/>
    </ligand>
</feature>
<dbReference type="SMART" id="SM00490">
    <property type="entry name" value="HELICc"/>
    <property type="match status" value="1"/>
</dbReference>
<dbReference type="InterPro" id="IPR014001">
    <property type="entry name" value="Helicase_ATP-bd"/>
</dbReference>
<evidence type="ECO:0000256" key="26">
    <source>
        <dbReference type="ARBA" id="ARBA00022723"/>
    </source>
</evidence>
<evidence type="ECO:0000256" key="8">
    <source>
        <dbReference type="ARBA" id="ARBA00020107"/>
    </source>
</evidence>
<keyword evidence="34" id="KW-0067">ATP-binding</keyword>
<evidence type="ECO:0000256" key="41">
    <source>
        <dbReference type="ARBA" id="ARBA00023042"/>
    </source>
</evidence>
<dbReference type="SMART" id="SM00487">
    <property type="entry name" value="DEXDc"/>
    <property type="match status" value="1"/>
</dbReference>
<keyword evidence="32" id="KW-1114">Inhibition of host interferon signaling pathway by virus</keyword>
<keyword evidence="33 60" id="KW-0862">Zinc</keyword>
<keyword evidence="29" id="KW-1161">Viral attachment to host cell</keyword>
<feature type="transmembrane region" description="Helical" evidence="61">
    <location>
        <begin position="740"/>
        <end position="761"/>
    </location>
</feature>
<dbReference type="Pfam" id="PF02832">
    <property type="entry name" value="Flavi_glycop_C"/>
    <property type="match status" value="1"/>
</dbReference>
<dbReference type="GO" id="GO:0004483">
    <property type="term" value="F:methyltransferase cap1 activity"/>
    <property type="evidence" value="ECO:0007669"/>
    <property type="project" value="InterPro"/>
</dbReference>
<comment type="catalytic activity">
    <reaction evidence="56">
        <text>ATP + H2O = ADP + phosphate + H(+)</text>
        <dbReference type="Rhea" id="RHEA:13065"/>
        <dbReference type="ChEBI" id="CHEBI:15377"/>
        <dbReference type="ChEBI" id="CHEBI:15378"/>
        <dbReference type="ChEBI" id="CHEBI:30616"/>
        <dbReference type="ChEBI" id="CHEBI:43474"/>
        <dbReference type="ChEBI" id="CHEBI:456216"/>
        <dbReference type="EC" id="3.6.4.13"/>
    </reaction>
</comment>
<dbReference type="InterPro" id="IPR000336">
    <property type="entry name" value="Flavivir/Alphavir_Ig-like_sf"/>
</dbReference>
<feature type="binding site" evidence="60">
    <location>
        <position position="2955"/>
    </location>
    <ligand>
        <name>Zn(2+)</name>
        <dbReference type="ChEBI" id="CHEBI:29105"/>
        <label>1</label>
    </ligand>
</feature>
<dbReference type="GO" id="GO:0005198">
    <property type="term" value="F:structural molecule activity"/>
    <property type="evidence" value="ECO:0007669"/>
    <property type="project" value="InterPro"/>
</dbReference>
<evidence type="ECO:0000256" key="6">
    <source>
        <dbReference type="ARBA" id="ARBA00004461"/>
    </source>
</evidence>
<keyword evidence="37" id="KW-1106">Inhibition of host STAT2 by virus</keyword>
<dbReference type="Pfam" id="PF00948">
    <property type="entry name" value="Flavi_NS1"/>
    <property type="match status" value="1"/>
</dbReference>
<keyword evidence="27" id="KW-0547">Nucleotide-binding</keyword>
<evidence type="ECO:0000256" key="55">
    <source>
        <dbReference type="ARBA" id="ARBA00047631"/>
    </source>
</evidence>
<proteinExistence type="predicted"/>
<feature type="domain" description="RdRp catalytic" evidence="62">
    <location>
        <begin position="3040"/>
        <end position="3191"/>
    </location>
</feature>
<evidence type="ECO:0000256" key="47">
    <source>
        <dbReference type="ARBA" id="ARBA00023200"/>
    </source>
</evidence>
<dbReference type="Gene3D" id="3.30.70.2840">
    <property type="entry name" value="Flavivirus RNA-directed RNA polymerase, thumb domain"/>
    <property type="match status" value="3"/>
</dbReference>
<feature type="binding site" evidence="58">
    <location>
        <position position="2615"/>
    </location>
    <ligand>
        <name>S-adenosyl-L-methionine</name>
        <dbReference type="ChEBI" id="CHEBI:59789"/>
    </ligand>
</feature>
<feature type="domain" description="Helicase C-terminal" evidence="64">
    <location>
        <begin position="1840"/>
        <end position="2003"/>
    </location>
</feature>
<feature type="binding site" evidence="58">
    <location>
        <position position="2616"/>
    </location>
    <ligand>
        <name>S-adenosyl-L-methionine</name>
        <dbReference type="ChEBI" id="CHEBI:59789"/>
    </ligand>
</feature>
<dbReference type="InterPro" id="IPR026490">
    <property type="entry name" value="mRNA_cap_0/1_MeTrfase"/>
</dbReference>
<evidence type="ECO:0000256" key="43">
    <source>
        <dbReference type="ARBA" id="ARBA00023136"/>
    </source>
</evidence>
<dbReference type="InterPro" id="IPR013755">
    <property type="entry name" value="Flav_gly_cen_dom_subdom1"/>
</dbReference>
<dbReference type="GO" id="GO:0003724">
    <property type="term" value="F:RNA helicase activity"/>
    <property type="evidence" value="ECO:0007669"/>
    <property type="project" value="UniProtKB-EC"/>
</dbReference>
<keyword evidence="23" id="KW-0949">S-adenosyl-L-methionine</keyword>
<keyword evidence="40 61" id="KW-1133">Transmembrane helix</keyword>
<dbReference type="InterPro" id="IPR000487">
    <property type="entry name" value="Flavi_NS2B"/>
</dbReference>
<keyword evidence="42" id="KW-1072">Activation of host autophagy by virus</keyword>
<dbReference type="PROSITE" id="PS50507">
    <property type="entry name" value="RDRP_SSRNA_POS"/>
    <property type="match status" value="1"/>
</dbReference>
<dbReference type="CDD" id="cd18806">
    <property type="entry name" value="SF2_C_viral"/>
    <property type="match status" value="1"/>
</dbReference>
<dbReference type="SUPFAM" id="SSF56983">
    <property type="entry name" value="Viral glycoprotein, central and dimerisation domains"/>
    <property type="match status" value="1"/>
</dbReference>
<dbReference type="InterPro" id="IPR014756">
    <property type="entry name" value="Ig_E-set"/>
</dbReference>
<dbReference type="FunFam" id="3.40.50.150:FF:000105">
    <property type="entry name" value="Genome polyprotein"/>
    <property type="match status" value="1"/>
</dbReference>
<dbReference type="InterPro" id="IPR036253">
    <property type="entry name" value="Glycoprot_cen/dimer_sf"/>
</dbReference>
<evidence type="ECO:0000256" key="17">
    <source>
        <dbReference type="ARBA" id="ARBA00022595"/>
    </source>
</evidence>
<keyword evidence="21" id="KW-0645">Protease</keyword>
<keyword evidence="14" id="KW-0167">Capsid protein</keyword>
<dbReference type="CDD" id="cd17038">
    <property type="entry name" value="Flavi_M"/>
    <property type="match status" value="1"/>
</dbReference>
<evidence type="ECO:0000256" key="58">
    <source>
        <dbReference type="PIRSR" id="PIRSR003817-2"/>
    </source>
</evidence>
<dbReference type="FunFam" id="2.60.260.50:FF:000001">
    <property type="entry name" value="Genome polyprotein"/>
    <property type="match status" value="1"/>
</dbReference>
<keyword evidence="12" id="KW-0964">Secreted</keyword>
<dbReference type="Gene3D" id="2.60.98.10">
    <property type="entry name" value="Tick-borne Encephalitis virus Glycoprotein, domain 1"/>
    <property type="match status" value="1"/>
</dbReference>
<dbReference type="Gene3D" id="3.40.50.300">
    <property type="entry name" value="P-loop containing nucleotide triphosphate hydrolases"/>
    <property type="match status" value="2"/>
</dbReference>
<evidence type="ECO:0000256" key="51">
    <source>
        <dbReference type="ARBA" id="ARBA00023443"/>
    </source>
</evidence>
<dbReference type="PIRSF" id="PIRSF003817">
    <property type="entry name" value="Gen_Poly_FLV"/>
    <property type="match status" value="1"/>
</dbReference>
<dbReference type="Gene3D" id="1.20.1280.260">
    <property type="match status" value="1"/>
</dbReference>
<dbReference type="FunFam" id="3.40.50.300:FF:000763">
    <property type="entry name" value="Genome polyprotein"/>
    <property type="match status" value="1"/>
</dbReference>
<feature type="disulfide bond" evidence="59">
    <location>
        <begin position="592"/>
        <end position="623"/>
    </location>
</feature>
<dbReference type="PROSITE" id="PS51528">
    <property type="entry name" value="FLAVIVIRUS_NS3PRO"/>
    <property type="match status" value="1"/>
</dbReference>